<dbReference type="OrthoDB" id="9797743at2"/>
<dbReference type="Proteomes" id="UP000033103">
    <property type="component" value="Chromosome"/>
</dbReference>
<evidence type="ECO:0000313" key="2">
    <source>
        <dbReference type="Proteomes" id="UP000033103"/>
    </source>
</evidence>
<dbReference type="InterPro" id="IPR036412">
    <property type="entry name" value="HAD-like_sf"/>
</dbReference>
<dbReference type="KEGG" id="sns:VC03_00470"/>
<dbReference type="PANTHER" id="PTHR18901:SF38">
    <property type="entry name" value="PSEUDOURIDINE-5'-PHOSPHATASE"/>
    <property type="match status" value="1"/>
</dbReference>
<accession>A0A0E3UU87</accession>
<dbReference type="SUPFAM" id="SSF56784">
    <property type="entry name" value="HAD-like"/>
    <property type="match status" value="1"/>
</dbReference>
<dbReference type="SFLD" id="SFLDG01129">
    <property type="entry name" value="C1.5:_HAD__Beta-PGM__Phosphata"/>
    <property type="match status" value="1"/>
</dbReference>
<protein>
    <recommendedName>
        <fullName evidence="3">HAD family phosphatase</fullName>
    </recommendedName>
</protein>
<keyword evidence="2" id="KW-1185">Reference proteome</keyword>
<dbReference type="InterPro" id="IPR041492">
    <property type="entry name" value="HAD_2"/>
</dbReference>
<dbReference type="PRINTS" id="PR00413">
    <property type="entry name" value="HADHALOGNASE"/>
</dbReference>
<dbReference type="PANTHER" id="PTHR18901">
    <property type="entry name" value="2-DEOXYGLUCOSE-6-PHOSPHATE PHOSPHATASE 2"/>
    <property type="match status" value="1"/>
</dbReference>
<dbReference type="Gene3D" id="1.10.150.240">
    <property type="entry name" value="Putative phosphatase, domain 2"/>
    <property type="match status" value="1"/>
</dbReference>
<organism evidence="1 2">
    <name type="scientific">Sneathia vaginalis</name>
    <dbReference type="NCBI Taxonomy" id="187101"/>
    <lineage>
        <taxon>Bacteria</taxon>
        <taxon>Fusobacteriati</taxon>
        <taxon>Fusobacteriota</taxon>
        <taxon>Fusobacteriia</taxon>
        <taxon>Fusobacteriales</taxon>
        <taxon>Leptotrichiaceae</taxon>
        <taxon>Sneathia</taxon>
    </lineage>
</organism>
<reference evidence="1 2" key="1">
    <citation type="journal article" date="2012" name="BMC Genomics">
        <title>Genomic sequence analysis and characterization of Sneathia amnii sp. nov.</title>
        <authorList>
            <consortium name="Vaginal Microbiome Consortium (additional members)"/>
            <person name="Harwich M.D.Jr."/>
            <person name="Serrano M.G."/>
            <person name="Fettweis J.M."/>
            <person name="Alves J.M."/>
            <person name="Reimers M.A."/>
            <person name="Buck G.A."/>
            <person name="Jefferson K.K."/>
        </authorList>
    </citation>
    <scope>NUCLEOTIDE SEQUENCE [LARGE SCALE GENOMIC DNA]</scope>
    <source>
        <strain evidence="1 2">SN35</strain>
    </source>
</reference>
<dbReference type="STRING" id="187101.VC03_00470"/>
<dbReference type="InterPro" id="IPR023214">
    <property type="entry name" value="HAD_sf"/>
</dbReference>
<dbReference type="Gene3D" id="3.40.50.1000">
    <property type="entry name" value="HAD superfamily/HAD-like"/>
    <property type="match status" value="1"/>
</dbReference>
<gene>
    <name evidence="1" type="ORF">VC03_00470</name>
</gene>
<evidence type="ECO:0000313" key="1">
    <source>
        <dbReference type="EMBL" id="AKC95068.1"/>
    </source>
</evidence>
<proteinExistence type="predicted"/>
<dbReference type="SFLD" id="SFLDG01135">
    <property type="entry name" value="C1.5.6:_HAD__Beta-PGM__Phospha"/>
    <property type="match status" value="1"/>
</dbReference>
<name>A0A0E3UU87_9FUSO</name>
<dbReference type="InterPro" id="IPR006439">
    <property type="entry name" value="HAD-SF_hydro_IA"/>
</dbReference>
<dbReference type="InterPro" id="IPR023198">
    <property type="entry name" value="PGP-like_dom2"/>
</dbReference>
<evidence type="ECO:0008006" key="3">
    <source>
        <dbReference type="Google" id="ProtNLM"/>
    </source>
</evidence>
<dbReference type="EMBL" id="CP011280">
    <property type="protein sequence ID" value="AKC95068.1"/>
    <property type="molecule type" value="Genomic_DNA"/>
</dbReference>
<dbReference type="NCBIfam" id="TIGR01509">
    <property type="entry name" value="HAD-SF-IA-v3"/>
    <property type="match status" value="1"/>
</dbReference>
<dbReference type="RefSeq" id="WP_046328174.1">
    <property type="nucleotide sequence ID" value="NZ_CP011280.1"/>
</dbReference>
<dbReference type="HOGENOM" id="CLU_045011_13_3_0"/>
<dbReference type="NCBIfam" id="TIGR01549">
    <property type="entry name" value="HAD-SF-IA-v1"/>
    <property type="match status" value="1"/>
</dbReference>
<sequence length="218" mass="25132">MKFKNIKLFIFDMDGLVFETERLYLKFLPESISELGFTANEDIIRGSIGMNMKSTRALYLNHYGKDFPFETLSKLVHKKLMTYNEKNGLDLCPHVLDLLSYLKERKLPCVIASSSNRNMIQTYLKRNNIEDYFVDIYSGDEVTNGKPDPEIFLLAAEKQNISPDNCMVFEDSYNGIKAAHSAKMKAIMVPNILQPNEEMKALADLILDDIYMIKDYLE</sequence>
<dbReference type="AlphaFoldDB" id="A0A0E3UU87"/>
<dbReference type="PATRIC" id="fig|1069640.6.peg.87"/>
<dbReference type="SFLD" id="SFLDS00003">
    <property type="entry name" value="Haloacid_Dehalogenase"/>
    <property type="match status" value="1"/>
</dbReference>
<dbReference type="Pfam" id="PF13419">
    <property type="entry name" value="HAD_2"/>
    <property type="match status" value="1"/>
</dbReference>